<comment type="caution">
    <text evidence="1">The sequence shown here is derived from an EMBL/GenBank/DDBJ whole genome shotgun (WGS) entry which is preliminary data.</text>
</comment>
<dbReference type="GO" id="GO:0016788">
    <property type="term" value="F:hydrolase activity, acting on ester bonds"/>
    <property type="evidence" value="ECO:0007669"/>
    <property type="project" value="InterPro"/>
</dbReference>
<dbReference type="InterPro" id="IPR008947">
    <property type="entry name" value="PLipase_C/P1_nuclease_dom_sf"/>
</dbReference>
<dbReference type="EMBL" id="LGGD01000158">
    <property type="protein sequence ID" value="KUK61174.1"/>
    <property type="molecule type" value="Genomic_DNA"/>
</dbReference>
<reference evidence="1" key="1">
    <citation type="journal article" date="2015" name="MBio">
        <title>Genome-resolved metagenomic analysis reveals roles for candidate phyla and other microbial community members in biogeochemical transformations in oil reservoirs.</title>
        <authorList>
            <person name="Hu P."/>
            <person name="Tom L."/>
            <person name="Singh A."/>
            <person name="Thomas B.C."/>
            <person name="Baker B.J."/>
            <person name="Piceno Y.M."/>
            <person name="Andersen G.L."/>
            <person name="Banfield J.F."/>
        </authorList>
    </citation>
    <scope>NUCLEOTIDE SEQUENCE [LARGE SCALE GENOMIC DNA]</scope>
    <source>
        <strain evidence="1">62_101</strain>
        <strain evidence="2">63_41</strain>
    </source>
</reference>
<dbReference type="Proteomes" id="UP000054598">
    <property type="component" value="Unassembled WGS sequence"/>
</dbReference>
<dbReference type="Proteomes" id="UP000054323">
    <property type="component" value="Unassembled WGS sequence"/>
</dbReference>
<gene>
    <name evidence="1" type="ORF">XD82_1266</name>
    <name evidence="2" type="ORF">XE10_0916</name>
</gene>
<accession>A0A101GMK3</accession>
<dbReference type="SUPFAM" id="SSF48537">
    <property type="entry name" value="Phospholipase C/P1 nuclease"/>
    <property type="match status" value="1"/>
</dbReference>
<evidence type="ECO:0000313" key="2">
    <source>
        <dbReference type="EMBL" id="KUL01756.1"/>
    </source>
</evidence>
<dbReference type="Gene3D" id="1.10.575.10">
    <property type="entry name" value="P1 Nuclease"/>
    <property type="match status" value="1"/>
</dbReference>
<dbReference type="AlphaFoldDB" id="A0A101GMK3"/>
<name>A0A101GMK3_9EURY</name>
<dbReference type="EMBL" id="LGHE01000088">
    <property type="protein sequence ID" value="KUL01756.1"/>
    <property type="molecule type" value="Genomic_DNA"/>
</dbReference>
<dbReference type="PATRIC" id="fig|2198.3.peg.770"/>
<organism evidence="1 3">
    <name type="scientific">Methanoculleus marisnigri</name>
    <dbReference type="NCBI Taxonomy" id="2198"/>
    <lineage>
        <taxon>Archaea</taxon>
        <taxon>Methanobacteriati</taxon>
        <taxon>Methanobacteriota</taxon>
        <taxon>Stenosarchaea group</taxon>
        <taxon>Methanomicrobia</taxon>
        <taxon>Methanomicrobiales</taxon>
        <taxon>Methanomicrobiaceae</taxon>
        <taxon>Methanoculleus</taxon>
    </lineage>
</organism>
<evidence type="ECO:0000313" key="4">
    <source>
        <dbReference type="Proteomes" id="UP000054598"/>
    </source>
</evidence>
<protein>
    <submittedName>
        <fullName evidence="1">Uncharacterized protein</fullName>
    </submittedName>
</protein>
<reference evidence="3 4" key="2">
    <citation type="journal article" date="2015" name="MBio">
        <title>Genome-Resolved Metagenomic Analysis Reveals Roles for Candidate Phyla and Other Microbial Community Members in Biogeochemical Transformations in Oil Reservoirs.</title>
        <authorList>
            <person name="Hu P."/>
            <person name="Tom L."/>
            <person name="Singh A."/>
            <person name="Thomas B.C."/>
            <person name="Baker B.J."/>
            <person name="Piceno Y.M."/>
            <person name="Andersen G.L."/>
            <person name="Banfield J.F."/>
        </authorList>
    </citation>
    <scope>NUCLEOTIDE SEQUENCE [LARGE SCALE GENOMIC DNA]</scope>
</reference>
<sequence>MKNRSLVRIIGLGMILTLMLMPVSPALAAGFELPSPASATTVKAIERPDMTAVSSALCDAFGIECDRATMAKGVYIDPTVWEFSPQWTLIMLGSTKQQENILKFVDGLDASKEKKAVWRSSLEELWKKYPVRAVETEDGLALTIVPEKSDVWLAVSENSALRELDEEIGRAMASSMDGEVGVRWNGGTHRWIIEAACVHNSVNETNAGIAGEHAYEPDWWYEGSDLEIILQRCYNHGYVPPTPLPPVPGVPEGFGRAPENCQMNATDAATAYYNNRLDDAFTSLGHSSHFMTDIGNPMHTGNLFVQGSLTVMGWNVHGAYEDYVEGNWETLGFNATVYDTVETEVWSNPDYSTRLLGWKTQWVRDPLILLVTLNYLTHGGEFHLEESPAIREITLWSLGETTKHTNGLVYYVIKDGIRTHVITATAGPHGSISPSGDVQVLYGEEQSFEITSDSGYTVDNVRVDGESVGARTTYTFDAVDADHTIEATFKEITGSGNEWVWSRDGWDGWSHEASWSGTQTGPCSEYGPVIVDDHGEHGIDVTLLAGSTTARVERQFTDASGTGWNTLTFVGLLTASDVPGGRWMTIEVNGQQVFAGTASQTPPGNGQLFEISVPFPQSDEVNVRISHGQSPAWRTRFAMHCYSLNLTLDNNQRGVAVEDAPFVIPDPASLVVNGTAGSP</sequence>
<evidence type="ECO:0000313" key="1">
    <source>
        <dbReference type="EMBL" id="KUK61174.1"/>
    </source>
</evidence>
<evidence type="ECO:0000313" key="3">
    <source>
        <dbReference type="Proteomes" id="UP000054323"/>
    </source>
</evidence>
<proteinExistence type="predicted"/>